<keyword evidence="3" id="KW-1185">Reference proteome</keyword>
<evidence type="ECO:0000313" key="2">
    <source>
        <dbReference type="EMBL" id="CAJ2513592.1"/>
    </source>
</evidence>
<dbReference type="PANTHER" id="PTHR34598:SF3">
    <property type="entry name" value="OXIDOREDUCTASE AN1597"/>
    <property type="match status" value="1"/>
</dbReference>
<evidence type="ECO:0000256" key="1">
    <source>
        <dbReference type="ARBA" id="ARBA00023604"/>
    </source>
</evidence>
<gene>
    <name evidence="2" type="ORF">KHLLAP_LOCUS14060</name>
</gene>
<dbReference type="AlphaFoldDB" id="A0AAI8YNC4"/>
<protein>
    <submittedName>
        <fullName evidence="2">Uu.00g017110.m01.CDS01</fullName>
    </submittedName>
</protein>
<proteinExistence type="inferred from homology"/>
<name>A0AAI8YNC4_9PEZI</name>
<dbReference type="GO" id="GO:0016491">
    <property type="term" value="F:oxidoreductase activity"/>
    <property type="evidence" value="ECO:0007669"/>
    <property type="project" value="InterPro"/>
</dbReference>
<dbReference type="PANTHER" id="PTHR34598">
    <property type="entry name" value="BLL6449 PROTEIN"/>
    <property type="match status" value="1"/>
</dbReference>
<dbReference type="InterPro" id="IPR044053">
    <property type="entry name" value="AsaB-like"/>
</dbReference>
<comment type="similarity">
    <text evidence="1">Belongs to the asaB hydroxylase/desaturase family.</text>
</comment>
<reference evidence="2" key="1">
    <citation type="submission" date="2023-10" db="EMBL/GenBank/DDBJ databases">
        <authorList>
            <person name="Hackl T."/>
        </authorList>
    </citation>
    <scope>NUCLEOTIDE SEQUENCE</scope>
</reference>
<evidence type="ECO:0000313" key="3">
    <source>
        <dbReference type="Proteomes" id="UP001295740"/>
    </source>
</evidence>
<sequence length="308" mass="35581">MISYVAEIARKYLWPGLAPTACRPGTVRTAIQFFKPLAIHVHEKPYICECDVRHVEGAKKTNVEFEKRGVDVHDVRGNEARFTLERNGFEIVQHQSALSRNDFRARETVEEKYLPECEEMVRRYYGAERVIVINWIVRHDHRGTPRKYKGTYMPVTAAHVDQTQKALLSRLVQQVGKEEAENISSTRRYLIVNVWRPLSDPVMNYPLGFCDLQTVKPEDCTPVDLVKTDSYEGENLYLRYSPQHRFYYLSKQRPHEVLLLRMAESDPEHPGRVYQGVPHAAFPLPPCRPGDTAPPARESIEVRILVVV</sequence>
<dbReference type="EMBL" id="CAUWAG010000020">
    <property type="protein sequence ID" value="CAJ2513592.1"/>
    <property type="molecule type" value="Genomic_DNA"/>
</dbReference>
<dbReference type="NCBIfam" id="NF041278">
    <property type="entry name" value="CmcJ_NvfI_EfuI"/>
    <property type="match status" value="1"/>
</dbReference>
<accession>A0AAI8YNC4</accession>
<dbReference type="Proteomes" id="UP001295740">
    <property type="component" value="Unassembled WGS sequence"/>
</dbReference>
<organism evidence="2 3">
    <name type="scientific">Anthostomella pinea</name>
    <dbReference type="NCBI Taxonomy" id="933095"/>
    <lineage>
        <taxon>Eukaryota</taxon>
        <taxon>Fungi</taxon>
        <taxon>Dikarya</taxon>
        <taxon>Ascomycota</taxon>
        <taxon>Pezizomycotina</taxon>
        <taxon>Sordariomycetes</taxon>
        <taxon>Xylariomycetidae</taxon>
        <taxon>Xylariales</taxon>
        <taxon>Xylariaceae</taxon>
        <taxon>Anthostomella</taxon>
    </lineage>
</organism>
<comment type="caution">
    <text evidence="2">The sequence shown here is derived from an EMBL/GenBank/DDBJ whole genome shotgun (WGS) entry which is preliminary data.</text>
</comment>